<dbReference type="GeneTree" id="ENSGT01140000283608"/>
<reference evidence="5 6" key="1">
    <citation type="submission" date="2021-02" db="EMBL/GenBank/DDBJ databases">
        <title>Safari Cat Assemblies.</title>
        <authorList>
            <person name="Bredemeyer K.R."/>
            <person name="Murphy W.J."/>
        </authorList>
    </citation>
    <scope>NUCLEOTIDE SEQUENCE [LARGE SCALE GENOMIC DNA]</scope>
</reference>
<keyword evidence="1" id="KW-0145">Chemotaxis</keyword>
<evidence type="ECO:0000313" key="5">
    <source>
        <dbReference type="Ensembl" id="ENSFCTP00005058219.1"/>
    </source>
</evidence>
<organism evidence="5 6">
    <name type="scientific">Felis catus</name>
    <name type="common">Cat</name>
    <name type="synonym">Felis silvestris catus</name>
    <dbReference type="NCBI Taxonomy" id="9685"/>
    <lineage>
        <taxon>Eukaryota</taxon>
        <taxon>Metazoa</taxon>
        <taxon>Chordata</taxon>
        <taxon>Craniata</taxon>
        <taxon>Vertebrata</taxon>
        <taxon>Euteleostomi</taxon>
        <taxon>Mammalia</taxon>
        <taxon>Eutheria</taxon>
        <taxon>Laurasiatheria</taxon>
        <taxon>Carnivora</taxon>
        <taxon>Feliformia</taxon>
        <taxon>Felidae</taxon>
        <taxon>Felinae</taxon>
        <taxon>Felis</taxon>
    </lineage>
</organism>
<proteinExistence type="predicted"/>
<dbReference type="Ensembl" id="ENSFCTT00005085421.1">
    <property type="protein sequence ID" value="ENSFCTP00005058219.1"/>
    <property type="gene ID" value="ENSFCTG00005030652.1"/>
</dbReference>
<name>A0ABI8AGL6_FELCA</name>
<reference evidence="5" key="2">
    <citation type="submission" date="2025-08" db="UniProtKB">
        <authorList>
            <consortium name="Ensembl"/>
        </authorList>
    </citation>
    <scope>IDENTIFICATION</scope>
    <source>
        <strain evidence="5">breed Abyssinian</strain>
    </source>
</reference>
<evidence type="ECO:0000256" key="1">
    <source>
        <dbReference type="ARBA" id="ARBA00022500"/>
    </source>
</evidence>
<dbReference type="Gene3D" id="2.40.50.40">
    <property type="match status" value="1"/>
</dbReference>
<dbReference type="Pfam" id="PF00048">
    <property type="entry name" value="IL8"/>
    <property type="match status" value="1"/>
</dbReference>
<evidence type="ECO:0000256" key="3">
    <source>
        <dbReference type="SAM" id="MobiDB-lite"/>
    </source>
</evidence>
<evidence type="ECO:0000256" key="2">
    <source>
        <dbReference type="ARBA" id="ARBA00022514"/>
    </source>
</evidence>
<gene>
    <name evidence="5" type="primary">PIP4P1</name>
</gene>
<dbReference type="InterPro" id="IPR036048">
    <property type="entry name" value="Interleukin_8-like_sf"/>
</dbReference>
<keyword evidence="2" id="KW-0202">Cytokine</keyword>
<feature type="region of interest" description="Disordered" evidence="3">
    <location>
        <begin position="259"/>
        <end position="291"/>
    </location>
</feature>
<dbReference type="Proteomes" id="UP000823872">
    <property type="component" value="Chromosome A2"/>
</dbReference>
<dbReference type="SMART" id="SM00199">
    <property type="entry name" value="SCY"/>
    <property type="match status" value="1"/>
</dbReference>
<sequence length="291" mass="31610">MLCDPRLSFPPPPRQVVMVSAPWLWGQDPGSNPDPDVSALRAVGKGLTSLLRASVSLSGPISGSTGCVSRAQHPRGSCTGPCNASWGDRKEMKRIPHQVVERETTVKAPAHVSASCQPLVLPCGAPHGVLCALLVGSDLPAPGGALSPSVIRHLGSRTSRCTMNLWLPLCLVVAASFVGIWCPVHAQGVSEDCCLAYHRLESLDFLKRALGYQRQEVSGSCNLPAVIFFLRKHRMVCGNPRDKRVKYWTEFLDARKAKHHRSRLRTPSGVSWPPRSNKTKTALRTTAHPDP</sequence>
<reference evidence="5" key="3">
    <citation type="submission" date="2025-09" db="UniProtKB">
        <authorList>
            <consortium name="Ensembl"/>
        </authorList>
    </citation>
    <scope>IDENTIFICATION</scope>
    <source>
        <strain evidence="5">breed Abyssinian</strain>
    </source>
</reference>
<evidence type="ECO:0000259" key="4">
    <source>
        <dbReference type="SMART" id="SM00199"/>
    </source>
</evidence>
<feature type="compositionally biased region" description="Polar residues" evidence="3">
    <location>
        <begin position="274"/>
        <end position="284"/>
    </location>
</feature>
<dbReference type="InterPro" id="IPR001811">
    <property type="entry name" value="Chemokine_IL8-like_dom"/>
</dbReference>
<accession>A0ABI8AGL6</accession>
<protein>
    <recommendedName>
        <fullName evidence="4">Chemokine interleukin-8-like domain-containing protein</fullName>
    </recommendedName>
</protein>
<feature type="domain" description="Chemokine interleukin-8-like" evidence="4">
    <location>
        <begin position="190"/>
        <end position="252"/>
    </location>
</feature>
<evidence type="ECO:0000313" key="6">
    <source>
        <dbReference type="Proteomes" id="UP000823872"/>
    </source>
</evidence>
<dbReference type="SUPFAM" id="SSF54117">
    <property type="entry name" value="Interleukin 8-like chemokines"/>
    <property type="match status" value="1"/>
</dbReference>
<keyword evidence="6" id="KW-1185">Reference proteome</keyword>